<dbReference type="EMBL" id="CAXDID020000001">
    <property type="protein sequence ID" value="CAL5970088.1"/>
    <property type="molecule type" value="Genomic_DNA"/>
</dbReference>
<evidence type="ECO:0000313" key="2">
    <source>
        <dbReference type="Proteomes" id="UP001642409"/>
    </source>
</evidence>
<dbReference type="Proteomes" id="UP001642409">
    <property type="component" value="Unassembled WGS sequence"/>
</dbReference>
<accession>A0ABP1GDF6</accession>
<keyword evidence="2" id="KW-1185">Reference proteome</keyword>
<name>A0ABP1GDF6_9EUKA</name>
<proteinExistence type="predicted"/>
<protein>
    <submittedName>
        <fullName evidence="1">Hypothetical_protein</fullName>
    </submittedName>
</protein>
<comment type="caution">
    <text evidence="1">The sequence shown here is derived from an EMBL/GenBank/DDBJ whole genome shotgun (WGS) entry which is preliminary data.</text>
</comment>
<organism evidence="1 2">
    <name type="scientific">Hexamita inflata</name>
    <dbReference type="NCBI Taxonomy" id="28002"/>
    <lineage>
        <taxon>Eukaryota</taxon>
        <taxon>Metamonada</taxon>
        <taxon>Diplomonadida</taxon>
        <taxon>Hexamitidae</taxon>
        <taxon>Hexamitinae</taxon>
        <taxon>Hexamita</taxon>
    </lineage>
</organism>
<sequence length="148" mass="16769">MLFNLGQMTRSPVQILDLCSKFESSSNILPSQDRNALRKYFKVTSLARSRFFQEQMILQNYLLFKSNNFDLYLLTTSGLCTMTTATSGIGAETGAATVAKDSLISLNSHEKTIILRECLGRLNIPLIQKGWRWHEFSIISVVQLCQKI</sequence>
<evidence type="ECO:0000313" key="1">
    <source>
        <dbReference type="EMBL" id="CAL5970088.1"/>
    </source>
</evidence>
<gene>
    <name evidence="1" type="ORF">HINF_LOCUS28</name>
</gene>
<reference evidence="1 2" key="1">
    <citation type="submission" date="2024-07" db="EMBL/GenBank/DDBJ databases">
        <authorList>
            <person name="Akdeniz Z."/>
        </authorList>
    </citation>
    <scope>NUCLEOTIDE SEQUENCE [LARGE SCALE GENOMIC DNA]</scope>
</reference>